<protein>
    <submittedName>
        <fullName evidence="4">Porin family protein</fullName>
    </submittedName>
</protein>
<dbReference type="Gene3D" id="2.40.160.20">
    <property type="match status" value="1"/>
</dbReference>
<accession>A0ABS9B482</accession>
<evidence type="ECO:0000313" key="4">
    <source>
        <dbReference type="EMBL" id="MCE8046997.1"/>
    </source>
</evidence>
<feature type="signal peptide" evidence="2">
    <location>
        <begin position="1"/>
        <end position="23"/>
    </location>
</feature>
<keyword evidence="1 2" id="KW-0732">Signal</keyword>
<dbReference type="Pfam" id="PF13505">
    <property type="entry name" value="OMP_b-brl"/>
    <property type="match status" value="1"/>
</dbReference>
<gene>
    <name evidence="4" type="ORF">HOP60_09680</name>
</gene>
<evidence type="ECO:0000256" key="2">
    <source>
        <dbReference type="SAM" id="SignalP"/>
    </source>
</evidence>
<evidence type="ECO:0000256" key="1">
    <source>
        <dbReference type="ARBA" id="ARBA00022729"/>
    </source>
</evidence>
<dbReference type="InterPro" id="IPR027385">
    <property type="entry name" value="Beta-barrel_OMP"/>
</dbReference>
<sequence length="185" mass="19613">MKGKYLIALAGTAALMASTATMADVRAGSTYVGGQYSWLTYDESGIDTDLKPTAIVARVGHFVVDHFAIEARAGTGASDDTIHFGPFDVTGEIDNMFGLYGVGYLPLGDSPVSLYGLAGFTRAKATLSSNALDFSESDSDSGFSYGIGIQGQFTPQFSVNLEYTSYLDKSDYEVTSIGLGANFHF</sequence>
<dbReference type="EMBL" id="JABFTQ010000005">
    <property type="protein sequence ID" value="MCE8046997.1"/>
    <property type="molecule type" value="Genomic_DNA"/>
</dbReference>
<evidence type="ECO:0000313" key="5">
    <source>
        <dbReference type="Proteomes" id="UP001320154"/>
    </source>
</evidence>
<feature type="domain" description="Outer membrane protein beta-barrel" evidence="3">
    <location>
        <begin position="13"/>
        <end position="185"/>
    </location>
</feature>
<proteinExistence type="predicted"/>
<keyword evidence="5" id="KW-1185">Reference proteome</keyword>
<dbReference type="InterPro" id="IPR006315">
    <property type="entry name" value="OM_autotransptr_brl_dom"/>
</dbReference>
<reference evidence="4 5" key="1">
    <citation type="journal article" date="2021" name="Front. Microbiol.">
        <title>Aerobic Denitrification and Heterotrophic Sulfur Oxidation in the Genus Halomonas Revealed by Six Novel Species Characterizations and Genome-Based Analysis.</title>
        <authorList>
            <person name="Wang L."/>
            <person name="Shao Z."/>
        </authorList>
    </citation>
    <scope>NUCLEOTIDE SEQUENCE [LARGE SCALE GENOMIC DNA]</scope>
    <source>
        <strain evidence="4 5">MCCC 1A05748</strain>
    </source>
</reference>
<dbReference type="InterPro" id="IPR011250">
    <property type="entry name" value="OMP/PagP_B-barrel"/>
</dbReference>
<name>A0ABS9B482_9GAMM</name>
<evidence type="ECO:0000259" key="3">
    <source>
        <dbReference type="Pfam" id="PF13505"/>
    </source>
</evidence>
<dbReference type="RefSeq" id="WP_234250464.1">
    <property type="nucleotide sequence ID" value="NZ_JABFTQ010000005.1"/>
</dbReference>
<dbReference type="NCBIfam" id="TIGR01414">
    <property type="entry name" value="autotrans_barl"/>
    <property type="match status" value="1"/>
</dbReference>
<dbReference type="Proteomes" id="UP001320154">
    <property type="component" value="Unassembled WGS sequence"/>
</dbReference>
<feature type="chain" id="PRO_5047292460" evidence="2">
    <location>
        <begin position="24"/>
        <end position="185"/>
    </location>
</feature>
<dbReference type="SUPFAM" id="SSF56925">
    <property type="entry name" value="OMPA-like"/>
    <property type="match status" value="1"/>
</dbReference>
<organism evidence="4 5">
    <name type="scientific">Billgrantia desiderata</name>
    <dbReference type="NCBI Taxonomy" id="52021"/>
    <lineage>
        <taxon>Bacteria</taxon>
        <taxon>Pseudomonadati</taxon>
        <taxon>Pseudomonadota</taxon>
        <taxon>Gammaproteobacteria</taxon>
        <taxon>Oceanospirillales</taxon>
        <taxon>Halomonadaceae</taxon>
        <taxon>Billgrantia</taxon>
    </lineage>
</organism>
<comment type="caution">
    <text evidence="4">The sequence shown here is derived from an EMBL/GenBank/DDBJ whole genome shotgun (WGS) entry which is preliminary data.</text>
</comment>